<evidence type="ECO:0000313" key="2">
    <source>
        <dbReference type="Proteomes" id="UP001157006"/>
    </source>
</evidence>
<dbReference type="Proteomes" id="UP001157006">
    <property type="component" value="Chromosome 6"/>
</dbReference>
<protein>
    <recommendedName>
        <fullName evidence="3">DUF1985 domain-containing protein</fullName>
    </recommendedName>
</protein>
<dbReference type="AlphaFoldDB" id="A0AAV1B634"/>
<evidence type="ECO:0000313" key="1">
    <source>
        <dbReference type="EMBL" id="CAI8617028.1"/>
    </source>
</evidence>
<accession>A0AAV1B634</accession>
<keyword evidence="2" id="KW-1185">Reference proteome</keyword>
<reference evidence="1 2" key="1">
    <citation type="submission" date="2023-01" db="EMBL/GenBank/DDBJ databases">
        <authorList>
            <person name="Kreplak J."/>
        </authorList>
    </citation>
    <scope>NUCLEOTIDE SEQUENCE [LARGE SCALE GENOMIC DNA]</scope>
</reference>
<name>A0AAV1B634_VICFA</name>
<sequence length="451" mass="51080">MAMSTKDTEEIRQSVKLGAGLATLCKLKLSPEKKNLMVNSVFYDVINIQNNKESSSIFIKLFGDFYDPTNRRFVLNNNTSFSFCAKEVADVLGIENTGPDFNAPAAKKVPQFVKDLVIGYGVDSSGKISTTTIKELLKKMNVDDEESRLNFKKVLCYFLIEMFLIPSPDPKKPRTGSWSMVEDLDVYEKVNWAKAIYEDLHESFNKLKTATVGKQHNFKACAPVFEAVVFERIPSLKPNLSSYPYPPIQKYDAKRKDWELLKSIKADEITPCSYCGDGVEGLFGFRGGRSGGKNPVKRLRGRSSTSSGERRLKCSENFEELVIGMEERENISKQLTRLFDTDQLSARQRPSRLPLLKISHHPLIEEENEDDEEFGGCFTICKGLTEFLKEHLSVLPVCCPFFYVTFEQIGPCGRNLYYVMLLALVAVLPVCKGLTEFLKEHLSLQGVRFRI</sequence>
<dbReference type="EMBL" id="OX451741">
    <property type="protein sequence ID" value="CAI8617028.1"/>
    <property type="molecule type" value="Genomic_DNA"/>
</dbReference>
<evidence type="ECO:0008006" key="3">
    <source>
        <dbReference type="Google" id="ProtNLM"/>
    </source>
</evidence>
<gene>
    <name evidence="1" type="ORF">VFH_VI056880</name>
</gene>
<proteinExistence type="predicted"/>
<organism evidence="1 2">
    <name type="scientific">Vicia faba</name>
    <name type="common">Broad bean</name>
    <name type="synonym">Faba vulgaris</name>
    <dbReference type="NCBI Taxonomy" id="3906"/>
    <lineage>
        <taxon>Eukaryota</taxon>
        <taxon>Viridiplantae</taxon>
        <taxon>Streptophyta</taxon>
        <taxon>Embryophyta</taxon>
        <taxon>Tracheophyta</taxon>
        <taxon>Spermatophyta</taxon>
        <taxon>Magnoliopsida</taxon>
        <taxon>eudicotyledons</taxon>
        <taxon>Gunneridae</taxon>
        <taxon>Pentapetalae</taxon>
        <taxon>rosids</taxon>
        <taxon>fabids</taxon>
        <taxon>Fabales</taxon>
        <taxon>Fabaceae</taxon>
        <taxon>Papilionoideae</taxon>
        <taxon>50 kb inversion clade</taxon>
        <taxon>NPAAA clade</taxon>
        <taxon>Hologalegina</taxon>
        <taxon>IRL clade</taxon>
        <taxon>Fabeae</taxon>
        <taxon>Vicia</taxon>
    </lineage>
</organism>